<dbReference type="CTD" id="36338434"/>
<organism evidence="2 3">
    <name type="scientific">Echinococcus granulosus</name>
    <name type="common">Hydatid tapeworm</name>
    <dbReference type="NCBI Taxonomy" id="6210"/>
    <lineage>
        <taxon>Eukaryota</taxon>
        <taxon>Metazoa</taxon>
        <taxon>Spiralia</taxon>
        <taxon>Lophotrochozoa</taxon>
        <taxon>Platyhelminthes</taxon>
        <taxon>Cestoda</taxon>
        <taxon>Eucestoda</taxon>
        <taxon>Cyclophyllidea</taxon>
        <taxon>Taeniidae</taxon>
        <taxon>Echinococcus</taxon>
        <taxon>Echinococcus granulosus group</taxon>
    </lineage>
</organism>
<dbReference type="Proteomes" id="UP000019149">
    <property type="component" value="Unassembled WGS sequence"/>
</dbReference>
<feature type="transmembrane region" description="Helical" evidence="1">
    <location>
        <begin position="20"/>
        <end position="45"/>
    </location>
</feature>
<dbReference type="EMBL" id="APAU02000012">
    <property type="protein sequence ID" value="EUB62587.1"/>
    <property type="molecule type" value="Genomic_DNA"/>
</dbReference>
<evidence type="ECO:0000256" key="1">
    <source>
        <dbReference type="SAM" id="Phobius"/>
    </source>
</evidence>
<evidence type="ECO:0000313" key="2">
    <source>
        <dbReference type="EMBL" id="EUB62587.1"/>
    </source>
</evidence>
<feature type="transmembrane region" description="Helical" evidence="1">
    <location>
        <begin position="52"/>
        <end position="71"/>
    </location>
</feature>
<keyword evidence="1" id="KW-0472">Membrane</keyword>
<evidence type="ECO:0000313" key="3">
    <source>
        <dbReference type="Proteomes" id="UP000019149"/>
    </source>
</evidence>
<reference evidence="2 3" key="1">
    <citation type="journal article" date="2013" name="Nat. Genet.">
        <title>The genome of the hydatid tapeworm Echinococcus granulosus.</title>
        <authorList>
            <person name="Zheng H."/>
            <person name="Zhang W."/>
            <person name="Zhang L."/>
            <person name="Zhang Z."/>
            <person name="Li J."/>
            <person name="Lu G."/>
            <person name="Zhu Y."/>
            <person name="Wang Y."/>
            <person name="Huang Y."/>
            <person name="Liu J."/>
            <person name="Kang H."/>
            <person name="Chen J."/>
            <person name="Wang L."/>
            <person name="Chen A."/>
            <person name="Yu S."/>
            <person name="Gao Z."/>
            <person name="Jin L."/>
            <person name="Gu W."/>
            <person name="Wang Z."/>
            <person name="Zhao L."/>
            <person name="Shi B."/>
            <person name="Wen H."/>
            <person name="Lin R."/>
            <person name="Jones M.K."/>
            <person name="Brejova B."/>
            <person name="Vinar T."/>
            <person name="Zhao G."/>
            <person name="McManus D.P."/>
            <person name="Chen Z."/>
            <person name="Zhou Y."/>
            <person name="Wang S."/>
        </authorList>
    </citation>
    <scope>NUCLEOTIDE SEQUENCE [LARGE SCALE GENOMIC DNA]</scope>
</reference>
<dbReference type="GeneID" id="36338434"/>
<dbReference type="KEGG" id="egl:EGR_02719"/>
<accession>W6UVY4</accession>
<protein>
    <submittedName>
        <fullName evidence="2">Neurotracting/lsamp/neurotrimin/obcam related cell adhesion molecule</fullName>
    </submittedName>
</protein>
<keyword evidence="1" id="KW-1133">Transmembrane helix</keyword>
<dbReference type="AlphaFoldDB" id="W6UVY4"/>
<dbReference type="RefSeq" id="XP_024353783.1">
    <property type="nucleotide sequence ID" value="XM_024491968.1"/>
</dbReference>
<comment type="caution">
    <text evidence="2">The sequence shown here is derived from an EMBL/GenBank/DDBJ whole genome shotgun (WGS) entry which is preliminary data.</text>
</comment>
<proteinExistence type="predicted"/>
<keyword evidence="1" id="KW-0812">Transmembrane</keyword>
<sequence>MRLSRAEHNNISLLFLKKYLFGWLNFFCLTAQFFPIFWQMTLILFIKLMYKYILFVLSLAVGAGNLVFAHYTSGVNQFIPQIVDSINVEVVQEKNTGYLNCTMVLDESQINQKKLLGQNFTSFISDIDNYDVILLQASWYYGERQISIGSKLLEPVRIGLYGLEKYQARFFPGRPDFAPNMPAYNLIDLSQTYKSTPINNCDLFLRKYTISAIPLCSFIKKNFSLKNFWKIFANTFICILCKPNGKTH</sequence>
<gene>
    <name evidence="2" type="ORF">EGR_02719</name>
</gene>
<name>W6UVY4_ECHGR</name>
<keyword evidence="3" id="KW-1185">Reference proteome</keyword>